<dbReference type="NCBIfam" id="TIGR03504">
    <property type="entry name" value="FimV_Cterm"/>
    <property type="match status" value="1"/>
</dbReference>
<accession>A0A1H6SXY4</accession>
<dbReference type="InterPro" id="IPR038440">
    <property type="entry name" value="FimV_C_sf"/>
</dbReference>
<feature type="region of interest" description="Disordered" evidence="1">
    <location>
        <begin position="755"/>
        <end position="845"/>
    </location>
</feature>
<dbReference type="OrthoDB" id="5298707at2"/>
<feature type="domain" description="FimV N-terminal" evidence="3">
    <location>
        <begin position="30"/>
        <end position="138"/>
    </location>
</feature>
<dbReference type="RefSeq" id="WP_093309910.1">
    <property type="nucleotide sequence ID" value="NZ_FNYH01000007.1"/>
</dbReference>
<evidence type="ECO:0000256" key="1">
    <source>
        <dbReference type="SAM" id="MobiDB-lite"/>
    </source>
</evidence>
<feature type="region of interest" description="Disordered" evidence="1">
    <location>
        <begin position="301"/>
        <end position="348"/>
    </location>
</feature>
<feature type="compositionally biased region" description="Acidic residues" evidence="1">
    <location>
        <begin position="782"/>
        <end position="791"/>
    </location>
</feature>
<dbReference type="InterPro" id="IPR057840">
    <property type="entry name" value="FimV_N"/>
</dbReference>
<dbReference type="EMBL" id="FNYH01000007">
    <property type="protein sequence ID" value="SEI68815.1"/>
    <property type="molecule type" value="Genomic_DNA"/>
</dbReference>
<keyword evidence="2" id="KW-0732">Signal</keyword>
<proteinExistence type="predicted"/>
<feature type="compositionally biased region" description="Polar residues" evidence="1">
    <location>
        <begin position="567"/>
        <end position="586"/>
    </location>
</feature>
<feature type="region of interest" description="Disordered" evidence="1">
    <location>
        <begin position="505"/>
        <end position="533"/>
    </location>
</feature>
<feature type="compositionally biased region" description="Low complexity" evidence="1">
    <location>
        <begin position="959"/>
        <end position="970"/>
    </location>
</feature>
<feature type="region of interest" description="Disordered" evidence="1">
    <location>
        <begin position="179"/>
        <end position="206"/>
    </location>
</feature>
<feature type="compositionally biased region" description="Low complexity" evidence="1">
    <location>
        <begin position="760"/>
        <end position="777"/>
    </location>
</feature>
<evidence type="ECO:0000259" key="3">
    <source>
        <dbReference type="Pfam" id="PF25800"/>
    </source>
</evidence>
<gene>
    <name evidence="4" type="ORF">SAMN05421831_107117</name>
</gene>
<feature type="compositionally biased region" description="Polar residues" evidence="1">
    <location>
        <begin position="179"/>
        <end position="191"/>
    </location>
</feature>
<feature type="compositionally biased region" description="Low complexity" evidence="1">
    <location>
        <begin position="408"/>
        <end position="428"/>
    </location>
</feature>
<feature type="signal peptide" evidence="2">
    <location>
        <begin position="1"/>
        <end position="29"/>
    </location>
</feature>
<dbReference type="InterPro" id="IPR020012">
    <property type="entry name" value="LysM_FimV"/>
</dbReference>
<dbReference type="STRING" id="64971.SAMN05421831_107117"/>
<dbReference type="Gene3D" id="1.20.58.2200">
    <property type="match status" value="1"/>
</dbReference>
<evidence type="ECO:0000313" key="4">
    <source>
        <dbReference type="EMBL" id="SEI68815.1"/>
    </source>
</evidence>
<keyword evidence="5" id="KW-1185">Reference proteome</keyword>
<organism evidence="4 5">
    <name type="scientific">Allopseudospirillum japonicum</name>
    <dbReference type="NCBI Taxonomy" id="64971"/>
    <lineage>
        <taxon>Bacteria</taxon>
        <taxon>Pseudomonadati</taxon>
        <taxon>Pseudomonadota</taxon>
        <taxon>Gammaproteobacteria</taxon>
        <taxon>Oceanospirillales</taxon>
        <taxon>Oceanospirillaceae</taxon>
        <taxon>Allopseudospirillum</taxon>
    </lineage>
</organism>
<dbReference type="InterPro" id="IPR020011">
    <property type="entry name" value="FimV_C"/>
</dbReference>
<evidence type="ECO:0000256" key="2">
    <source>
        <dbReference type="SAM" id="SignalP"/>
    </source>
</evidence>
<feature type="chain" id="PRO_5017312078" evidence="2">
    <location>
        <begin position="30"/>
        <end position="1077"/>
    </location>
</feature>
<feature type="compositionally biased region" description="Low complexity" evidence="1">
    <location>
        <begin position="331"/>
        <end position="347"/>
    </location>
</feature>
<feature type="region of interest" description="Disordered" evidence="1">
    <location>
        <begin position="955"/>
        <end position="997"/>
    </location>
</feature>
<evidence type="ECO:0000313" key="5">
    <source>
        <dbReference type="Proteomes" id="UP000242999"/>
    </source>
</evidence>
<feature type="region of interest" description="Disordered" evidence="1">
    <location>
        <begin position="408"/>
        <end position="434"/>
    </location>
</feature>
<feature type="region of interest" description="Disordered" evidence="1">
    <location>
        <begin position="559"/>
        <end position="586"/>
    </location>
</feature>
<feature type="region of interest" description="Disordered" evidence="1">
    <location>
        <begin position="890"/>
        <end position="916"/>
    </location>
</feature>
<sequence>MQRTHHAKVRTLVAALASLGLSASPMALAVGLGEAQLESALNQPFKARIALYDVDQLQDKELFIRLASEEVFARAGLERQFFLTQLEFDIQRASPTAPAYVVVSSDNPIQEPFLQFLVELQWPEGRLTREYTFLIDPPGFTPEIRRAENTGVEVTTLTLEQTVAAEAQAIQDAVAQSATEVPTTTSMTRTQAPPPAQDTPKAAASKPKRIYIGAQDTLWSIARVHRPTAAITIKQAMLAIQKANPQAFPNGNINNMVTGFYLDIPDAASMRALSVAEAERQVYQQNQAWVDLQKELLARPKNQAASNPATPPEPQAPASNPMRLSLSGDDQANNNPPVPASNPQQVQRISELEQQLSLSNENLDQAQRERDELASRLASLQEQISTLQRMLKLKDQQLENVNTQLEQAQQAAPTQAALTPPAQPQAAPSEPVRPRAPVTYIPEPIPQEDPLDFLFTSLEEDLELYAGGGAAILALLLGLKVLQRRRQHAAEDQEQEHLAHLDIQHKKGQETAAKKPLASVANQDKTKPQAATEAAPAFEGLNIEGLDSFDANLDALDTLDEAPSKPQPSKTAEQNTAPAPSRGSQRVQQVLSEADMYIAYSRSAQAAELLEQALQEMPEQTSLHLKRLEVLVDLEDEAGFQKAQQALARLGDSQADSRARQLADALAERLAESRASGQAAPVATAAAGLAAFGASQALSQEVLEKDLSKMEEDEATPAPQPPVTDLDQDLGLDDMAELGELDLDLGEAFADLDSLDFDDAPATPAETASSTQAQAPAKSDFDALDDLDLEGSDAFAETSAHHEEELPSTSGLEMDFDAEVEDFPPQNTLAQPKDALDGLDFGEADPFDAAEETNLDTDLGNLDFGELDAASATHVEDHLSEDLGTNLDFDLGDAVPETKETDLADPDPFSLGENLQEEANALGLDLDLSDTNLDDTAFDAGEALLDELDQLEVAAQEKPPASQASEPSPSLTETQAPTGAGNEEKLPELDNLDELDAFGQDMDLSELDNLNLGADLLNFDAAPEEDLESQLELARAYADMGDTEGAREILTLVMEKGDASLVQNAQEVLDKLPKSLG</sequence>
<dbReference type="AlphaFoldDB" id="A0A1H6SXY4"/>
<protein>
    <submittedName>
        <fullName evidence="4">Pilus assembly protein FimV</fullName>
    </submittedName>
</protein>
<dbReference type="NCBIfam" id="TIGR03505">
    <property type="entry name" value="FimV_core"/>
    <property type="match status" value="1"/>
</dbReference>
<name>A0A1H6SXY4_9GAMM</name>
<reference evidence="5" key="1">
    <citation type="submission" date="2016-10" db="EMBL/GenBank/DDBJ databases">
        <authorList>
            <person name="Varghese N."/>
            <person name="Submissions S."/>
        </authorList>
    </citation>
    <scope>NUCLEOTIDE SEQUENCE [LARGE SCALE GENOMIC DNA]</scope>
    <source>
        <strain evidence="5">DSM 7165</strain>
    </source>
</reference>
<feature type="region of interest" description="Disordered" evidence="1">
    <location>
        <begin position="708"/>
        <end position="729"/>
    </location>
</feature>
<dbReference type="Proteomes" id="UP000242999">
    <property type="component" value="Unassembled WGS sequence"/>
</dbReference>
<dbReference type="Pfam" id="PF25800">
    <property type="entry name" value="FimV_N"/>
    <property type="match status" value="1"/>
</dbReference>